<reference evidence="2 3" key="1">
    <citation type="journal article" date="2014" name="Nat. Commun.">
        <title>Molecular traces of alternative social organization in a termite genome.</title>
        <authorList>
            <person name="Terrapon N."/>
            <person name="Li C."/>
            <person name="Robertson H.M."/>
            <person name="Ji L."/>
            <person name="Meng X."/>
            <person name="Booth W."/>
            <person name="Chen Z."/>
            <person name="Childers C.P."/>
            <person name="Glastad K.M."/>
            <person name="Gokhale K."/>
            <person name="Gowin J."/>
            <person name="Gronenberg W."/>
            <person name="Hermansen R.A."/>
            <person name="Hu H."/>
            <person name="Hunt B.G."/>
            <person name="Huylmans A.K."/>
            <person name="Khalil S.M."/>
            <person name="Mitchell R.D."/>
            <person name="Munoz-Torres M.C."/>
            <person name="Mustard J.A."/>
            <person name="Pan H."/>
            <person name="Reese J.T."/>
            <person name="Scharf M.E."/>
            <person name="Sun F."/>
            <person name="Vogel H."/>
            <person name="Xiao J."/>
            <person name="Yang W."/>
            <person name="Yang Z."/>
            <person name="Yang Z."/>
            <person name="Zhou J."/>
            <person name="Zhu J."/>
            <person name="Brent C.S."/>
            <person name="Elsik C.G."/>
            <person name="Goodisman M.A."/>
            <person name="Liberles D.A."/>
            <person name="Roe R.M."/>
            <person name="Vargo E.L."/>
            <person name="Vilcinskas A."/>
            <person name="Wang J."/>
            <person name="Bornberg-Bauer E."/>
            <person name="Korb J."/>
            <person name="Zhang G."/>
            <person name="Liebig J."/>
        </authorList>
    </citation>
    <scope>NUCLEOTIDE SEQUENCE [LARGE SCALE GENOMIC DNA]</scope>
    <source>
        <tissue evidence="2">Whole organism</tissue>
    </source>
</reference>
<evidence type="ECO:0000313" key="2">
    <source>
        <dbReference type="EMBL" id="KDR20025.1"/>
    </source>
</evidence>
<proteinExistence type="predicted"/>
<organism evidence="2 3">
    <name type="scientific">Zootermopsis nevadensis</name>
    <name type="common">Dampwood termite</name>
    <dbReference type="NCBI Taxonomy" id="136037"/>
    <lineage>
        <taxon>Eukaryota</taxon>
        <taxon>Metazoa</taxon>
        <taxon>Ecdysozoa</taxon>
        <taxon>Arthropoda</taxon>
        <taxon>Hexapoda</taxon>
        <taxon>Insecta</taxon>
        <taxon>Pterygota</taxon>
        <taxon>Neoptera</taxon>
        <taxon>Polyneoptera</taxon>
        <taxon>Dictyoptera</taxon>
        <taxon>Blattodea</taxon>
        <taxon>Blattoidea</taxon>
        <taxon>Termitoidae</taxon>
        <taxon>Termopsidae</taxon>
        <taxon>Zootermopsis</taxon>
    </lineage>
</organism>
<dbReference type="Pfam" id="PF16053">
    <property type="entry name" value="MRP-S34"/>
    <property type="match status" value="1"/>
</dbReference>
<accession>A0A067RKK9</accession>
<dbReference type="STRING" id="136037.A0A067RKK9"/>
<dbReference type="FunCoup" id="A0A067RKK9">
    <property type="interactions" value="247"/>
</dbReference>
<keyword evidence="2" id="KW-0687">Ribonucleoprotein</keyword>
<feature type="region of interest" description="Disordered" evidence="1">
    <location>
        <begin position="155"/>
        <end position="192"/>
    </location>
</feature>
<keyword evidence="2" id="KW-0689">Ribosomal protein</keyword>
<dbReference type="GO" id="GO:0003735">
    <property type="term" value="F:structural constituent of ribosome"/>
    <property type="evidence" value="ECO:0007669"/>
    <property type="project" value="InterPro"/>
</dbReference>
<dbReference type="PANTHER" id="PTHR28589">
    <property type="entry name" value="28S RIBOSOMAL PROTEIN S34, MITOCHONDRIAL"/>
    <property type="match status" value="1"/>
</dbReference>
<dbReference type="InParanoid" id="A0A067RKK9"/>
<gene>
    <name evidence="2" type="ORF">L798_05260</name>
</gene>
<dbReference type="InterPro" id="IPR032053">
    <property type="entry name" value="Ribosomal_mS34"/>
</dbReference>
<feature type="compositionally biased region" description="Basic and acidic residues" evidence="1">
    <location>
        <begin position="155"/>
        <end position="165"/>
    </location>
</feature>
<dbReference type="EMBL" id="KK852621">
    <property type="protein sequence ID" value="KDR20025.1"/>
    <property type="molecule type" value="Genomic_DNA"/>
</dbReference>
<keyword evidence="3" id="KW-1185">Reference proteome</keyword>
<dbReference type="eggNOG" id="ENOG502QSI0">
    <property type="taxonomic scope" value="Eukaryota"/>
</dbReference>
<sequence length="192" mass="22144">MPIKYVGRTTSFKGKTLWEIVGNLKNFGVGRIVVRSTFERYPEPSYLKICKVQALANEDPRKVRILAEKVFRGRKYPKIVEVCSTSYKADYRLLPKDEEQAYCKTDSQVVLEKVRILPRTIPFPPLLREMILADRRAKGGDVTKEPEMEMIFGETRDSLSRKAREDEEPNVMFEPGIGTPRSPELYANIQRS</sequence>
<dbReference type="PANTHER" id="PTHR28589:SF1">
    <property type="entry name" value="SMALL RIBOSOMAL SUBUNIT PROTEIN MS34"/>
    <property type="match status" value="1"/>
</dbReference>
<dbReference type="AlphaFoldDB" id="A0A067RKK9"/>
<dbReference type="Proteomes" id="UP000027135">
    <property type="component" value="Unassembled WGS sequence"/>
</dbReference>
<name>A0A067RKK9_ZOONE</name>
<evidence type="ECO:0000256" key="1">
    <source>
        <dbReference type="SAM" id="MobiDB-lite"/>
    </source>
</evidence>
<dbReference type="OrthoDB" id="16434at2759"/>
<dbReference type="GO" id="GO:0005840">
    <property type="term" value="C:ribosome"/>
    <property type="evidence" value="ECO:0007669"/>
    <property type="project" value="UniProtKB-KW"/>
</dbReference>
<dbReference type="GO" id="GO:0005739">
    <property type="term" value="C:mitochondrion"/>
    <property type="evidence" value="ECO:0007669"/>
    <property type="project" value="InterPro"/>
</dbReference>
<evidence type="ECO:0000313" key="3">
    <source>
        <dbReference type="Proteomes" id="UP000027135"/>
    </source>
</evidence>
<protein>
    <submittedName>
        <fullName evidence="2">28S ribosomal protein S34, mitochondrial</fullName>
    </submittedName>
</protein>
<dbReference type="OMA" id="NPQMKVH"/>